<dbReference type="AlphaFoldDB" id="A0A8S1AHN2"/>
<gene>
    <name evidence="1" type="ORF">APLA_LOCUS10110</name>
</gene>
<sequence>MTRSTSCFSKHKKFTYVETKLREGYKRGAARLLFSSLKNKHPTPQDDLSFPEPPTTDSEHLIVTAKEVLAVICSFRSGSAGGLDGLTPQHLKDLVCSSAGEAFDALLKELTALVNLMLSGNVDDGICCKYYSAELAQNFNHYNLVLARKVVVRLPYTPCPRTLAVRMRRLS</sequence>
<dbReference type="Proteomes" id="UP000494106">
    <property type="component" value="Unassembled WGS sequence"/>
</dbReference>
<name>A0A8S1AHN2_ARCPL</name>
<protein>
    <submittedName>
        <fullName evidence="1">Uncharacterized protein</fullName>
    </submittedName>
</protein>
<evidence type="ECO:0000313" key="1">
    <source>
        <dbReference type="EMBL" id="CAB3244714.1"/>
    </source>
</evidence>
<dbReference type="EMBL" id="CADEBC010000522">
    <property type="protein sequence ID" value="CAB3244714.1"/>
    <property type="molecule type" value="Genomic_DNA"/>
</dbReference>
<keyword evidence="2" id="KW-1185">Reference proteome</keyword>
<reference evidence="1 2" key="1">
    <citation type="submission" date="2020-04" db="EMBL/GenBank/DDBJ databases">
        <authorList>
            <person name="Wallbank WR R."/>
            <person name="Pardo Diaz C."/>
            <person name="Kozak K."/>
            <person name="Martin S."/>
            <person name="Jiggins C."/>
            <person name="Moest M."/>
            <person name="Warren A I."/>
            <person name="Byers J.R.P. K."/>
            <person name="Montejo-Kovacevich G."/>
            <person name="Yen C E."/>
        </authorList>
    </citation>
    <scope>NUCLEOTIDE SEQUENCE [LARGE SCALE GENOMIC DNA]</scope>
</reference>
<dbReference type="OrthoDB" id="7485566at2759"/>
<proteinExistence type="predicted"/>
<accession>A0A8S1AHN2</accession>
<comment type="caution">
    <text evidence="1">The sequence shown here is derived from an EMBL/GenBank/DDBJ whole genome shotgun (WGS) entry which is preliminary data.</text>
</comment>
<organism evidence="1 2">
    <name type="scientific">Arctia plantaginis</name>
    <name type="common">Wood tiger moth</name>
    <name type="synonym">Phalaena plantaginis</name>
    <dbReference type="NCBI Taxonomy" id="874455"/>
    <lineage>
        <taxon>Eukaryota</taxon>
        <taxon>Metazoa</taxon>
        <taxon>Ecdysozoa</taxon>
        <taxon>Arthropoda</taxon>
        <taxon>Hexapoda</taxon>
        <taxon>Insecta</taxon>
        <taxon>Pterygota</taxon>
        <taxon>Neoptera</taxon>
        <taxon>Endopterygota</taxon>
        <taxon>Lepidoptera</taxon>
        <taxon>Glossata</taxon>
        <taxon>Ditrysia</taxon>
        <taxon>Noctuoidea</taxon>
        <taxon>Erebidae</taxon>
        <taxon>Arctiinae</taxon>
        <taxon>Arctia</taxon>
    </lineage>
</organism>
<evidence type="ECO:0000313" key="2">
    <source>
        <dbReference type="Proteomes" id="UP000494106"/>
    </source>
</evidence>